<protein>
    <submittedName>
        <fullName evidence="7">NADH-dependent flavin oxidoreductase</fullName>
    </submittedName>
</protein>
<dbReference type="GO" id="GO:0050661">
    <property type="term" value="F:NADP binding"/>
    <property type="evidence" value="ECO:0007669"/>
    <property type="project" value="InterPro"/>
</dbReference>
<evidence type="ECO:0000256" key="3">
    <source>
        <dbReference type="ARBA" id="ARBA00022643"/>
    </source>
</evidence>
<dbReference type="Gene3D" id="3.20.20.70">
    <property type="entry name" value="Aldolase class I"/>
    <property type="match status" value="1"/>
</dbReference>
<dbReference type="GO" id="GO:0003959">
    <property type="term" value="F:NADPH dehydrogenase activity"/>
    <property type="evidence" value="ECO:0007669"/>
    <property type="project" value="InterPro"/>
</dbReference>
<dbReference type="CDD" id="cd02932">
    <property type="entry name" value="OYE_YqiM_FMN"/>
    <property type="match status" value="1"/>
</dbReference>
<name>M2YKS2_9NOCA</name>
<dbReference type="EMBL" id="AOEX01000087">
    <property type="protein sequence ID" value="EME55327.1"/>
    <property type="molecule type" value="Genomic_DNA"/>
</dbReference>
<keyword evidence="8" id="KW-1185">Reference proteome</keyword>
<evidence type="ECO:0000259" key="6">
    <source>
        <dbReference type="Pfam" id="PF00724"/>
    </source>
</evidence>
<sequence>MLSRPAVHRTRLFSPLTLRGVTFRNRLWVAPMCQFSADDGIPDDWHLVHLGSFAKGKAGLVLTEATAVSPDGRISRKCTGLWNDTQREAFARINRFVTEHGSIPGIQLAHAGRKASAHVPWEGDGTVPVGEGGWETVGPSATAWGDQAVPREMTVADIANVVTDFADAAVRALAAGFRVVEIHAAHGYLLHQFLSPITNRRTDGYGGDPDRRARLLREVVAAVRAVWPEELPLFLRISATDWVEDGWDIDDSVALIRSLEGSGIDLVDVSSGGLTPEQQITVGPGYQVPFARRIRSETALPVAAVGLITDSSQAEQVLVDGAADAVFVGRNLLREPMWPLKAAKELGVEDTLDWPAPYRSARYRGNIP</sequence>
<accession>M2YKS2</accession>
<keyword evidence="4" id="KW-0521">NADP</keyword>
<keyword evidence="2" id="KW-0285">Flavoprotein</keyword>
<organism evidence="7 8">
    <name type="scientific">Rhodococcus ruber BKS 20-38</name>
    <dbReference type="NCBI Taxonomy" id="1278076"/>
    <lineage>
        <taxon>Bacteria</taxon>
        <taxon>Bacillati</taxon>
        <taxon>Actinomycetota</taxon>
        <taxon>Actinomycetes</taxon>
        <taxon>Mycobacteriales</taxon>
        <taxon>Nocardiaceae</taxon>
        <taxon>Rhodococcus</taxon>
    </lineage>
</organism>
<comment type="caution">
    <text evidence="7">The sequence shown here is derived from an EMBL/GenBank/DDBJ whole genome shotgun (WGS) entry which is preliminary data.</text>
</comment>
<dbReference type="Proteomes" id="UP000011731">
    <property type="component" value="Unassembled WGS sequence"/>
</dbReference>
<dbReference type="PANTHER" id="PTHR43303">
    <property type="entry name" value="NADPH DEHYDROGENASE C23G7.10C-RELATED"/>
    <property type="match status" value="1"/>
</dbReference>
<evidence type="ECO:0000256" key="4">
    <source>
        <dbReference type="ARBA" id="ARBA00022857"/>
    </source>
</evidence>
<feature type="domain" description="NADH:flavin oxidoreductase/NADH oxidase N-terminal" evidence="6">
    <location>
        <begin position="12"/>
        <end position="346"/>
    </location>
</feature>
<dbReference type="InterPro" id="IPR013785">
    <property type="entry name" value="Aldolase_TIM"/>
</dbReference>
<keyword evidence="3" id="KW-0288">FMN</keyword>
<evidence type="ECO:0000313" key="7">
    <source>
        <dbReference type="EMBL" id="EME55327.1"/>
    </source>
</evidence>
<dbReference type="InterPro" id="IPR044152">
    <property type="entry name" value="YqjM-like"/>
</dbReference>
<proteinExistence type="predicted"/>
<dbReference type="AlphaFoldDB" id="M2YKS2"/>
<dbReference type="Pfam" id="PF00724">
    <property type="entry name" value="Oxidored_FMN"/>
    <property type="match status" value="1"/>
</dbReference>
<gene>
    <name evidence="7" type="ORF">G352_22976</name>
</gene>
<dbReference type="SUPFAM" id="SSF51395">
    <property type="entry name" value="FMN-linked oxidoreductases"/>
    <property type="match status" value="1"/>
</dbReference>
<dbReference type="InterPro" id="IPR001155">
    <property type="entry name" value="OxRdtase_FMN_N"/>
</dbReference>
<evidence type="ECO:0000313" key="8">
    <source>
        <dbReference type="Proteomes" id="UP000011731"/>
    </source>
</evidence>
<dbReference type="GO" id="GO:0010181">
    <property type="term" value="F:FMN binding"/>
    <property type="evidence" value="ECO:0007669"/>
    <property type="project" value="InterPro"/>
</dbReference>
<evidence type="ECO:0000256" key="2">
    <source>
        <dbReference type="ARBA" id="ARBA00022630"/>
    </source>
</evidence>
<evidence type="ECO:0000256" key="5">
    <source>
        <dbReference type="ARBA" id="ARBA00023002"/>
    </source>
</evidence>
<dbReference type="PANTHER" id="PTHR43303:SF4">
    <property type="entry name" value="NADPH DEHYDROGENASE C23G7.10C-RELATED"/>
    <property type="match status" value="1"/>
</dbReference>
<evidence type="ECO:0000256" key="1">
    <source>
        <dbReference type="ARBA" id="ARBA00001917"/>
    </source>
</evidence>
<reference evidence="7 8" key="1">
    <citation type="journal article" date="2013" name="Genome Announc.">
        <title>Draft Genome Sequence of Rhodococcus ruber Strain BKS 20-38.</title>
        <authorList>
            <person name="Bala M."/>
            <person name="Kumar S."/>
            <person name="Raghava G.P."/>
            <person name="Mayilraj S."/>
        </authorList>
    </citation>
    <scope>NUCLEOTIDE SEQUENCE [LARGE SCALE GENOMIC DNA]</scope>
    <source>
        <strain evidence="7 8">BKS 20-38</strain>
    </source>
</reference>
<keyword evidence="5" id="KW-0560">Oxidoreductase</keyword>
<comment type="cofactor">
    <cofactor evidence="1">
        <name>FMN</name>
        <dbReference type="ChEBI" id="CHEBI:58210"/>
    </cofactor>
</comment>
<dbReference type="PATRIC" id="fig|1278076.4.peg.4710"/>